<dbReference type="Gene3D" id="2.60.120.330">
    <property type="entry name" value="B-lactam Antibiotic, Isopenicillin N Synthase, Chain"/>
    <property type="match status" value="1"/>
</dbReference>
<accession>A0AAN8TVK0</accession>
<keyword evidence="4" id="KW-1185">Reference proteome</keyword>
<evidence type="ECO:0000313" key="4">
    <source>
        <dbReference type="Proteomes" id="UP001371456"/>
    </source>
</evidence>
<dbReference type="Pfam" id="PF23112">
    <property type="entry name" value="PUB62-63_C"/>
    <property type="match status" value="1"/>
</dbReference>
<proteinExistence type="predicted"/>
<sequence length="557" mass="60008">MVMVMMHQHHHSTAPSTHPINPPPPSSASVLRSPNTSTSNTQQFPSIGSPSVEHGLPLARVKLSDIVPYDGAPVGPYLRAVEALSGSLMRHNAAVIELGGEGTAVLRCGLESVRYFFKTRAVAQNGGGGAALGKSGRGVYIYRAGRPLEDMDSSPPCMTEVFRCMGRAARAALCAIARHLRLRSDVFNHLLDDNPLPVNEASSSVVVATFSNTTSQNGKGAIGGGKLVTNGEVEKGLLTLVSSDAPGLQVCDPNGRWYLADSGLTPGDLLLLTGKALSHATASLRPAAVYRGSADNYVGTTCGGRTSLAFRLIPQSNAILDCSPITAAGHVIPHSYVPISVSQFMDDLSAEEDMLCSNTDNAYVARDNLNKEPSLRSVLSDPLSGAFLEDAMFVSCGHSFGGLMLKRVIDMARCTLCNAEIERGSLIPNHVLRTAAAAVKHEDDRRLFHNAALRKRRKEVGDIRENGELPPENGPHKGVQYPFSVNEKVLIRGNRRTPDKFVGKEAVITSQCLNGWYLLKIMDSGENVRLQYRSLRKFLPTQETEERCQSQTVQNSS</sequence>
<name>A0AAN8TVK0_SOLBU</name>
<dbReference type="InterPro" id="IPR057649">
    <property type="entry name" value="PUB62-63_C"/>
</dbReference>
<feature type="region of interest" description="Disordered" evidence="1">
    <location>
        <begin position="1"/>
        <end position="51"/>
    </location>
</feature>
<protein>
    <recommendedName>
        <fullName evidence="2">PUB 62/63 C-terminal domain-containing protein</fullName>
    </recommendedName>
</protein>
<dbReference type="InterPro" id="IPR027443">
    <property type="entry name" value="IPNS-like_sf"/>
</dbReference>
<evidence type="ECO:0000313" key="3">
    <source>
        <dbReference type="EMBL" id="KAK6790881.1"/>
    </source>
</evidence>
<dbReference type="SUPFAM" id="SSF51197">
    <property type="entry name" value="Clavaminate synthase-like"/>
    <property type="match status" value="1"/>
</dbReference>
<dbReference type="InterPro" id="IPR013083">
    <property type="entry name" value="Znf_RING/FYVE/PHD"/>
</dbReference>
<feature type="domain" description="PUB 62/63 C-terminal" evidence="2">
    <location>
        <begin position="479"/>
        <end position="537"/>
    </location>
</feature>
<dbReference type="PANTHER" id="PTHR33644">
    <property type="entry name" value="U-BOX DOMAIN-CONTAINING PROTEIN 62-RELATED"/>
    <property type="match status" value="1"/>
</dbReference>
<organism evidence="3 4">
    <name type="scientific">Solanum bulbocastanum</name>
    <name type="common">Wild potato</name>
    <dbReference type="NCBI Taxonomy" id="147425"/>
    <lineage>
        <taxon>Eukaryota</taxon>
        <taxon>Viridiplantae</taxon>
        <taxon>Streptophyta</taxon>
        <taxon>Embryophyta</taxon>
        <taxon>Tracheophyta</taxon>
        <taxon>Spermatophyta</taxon>
        <taxon>Magnoliopsida</taxon>
        <taxon>eudicotyledons</taxon>
        <taxon>Gunneridae</taxon>
        <taxon>Pentapetalae</taxon>
        <taxon>asterids</taxon>
        <taxon>lamiids</taxon>
        <taxon>Solanales</taxon>
        <taxon>Solanaceae</taxon>
        <taxon>Solanoideae</taxon>
        <taxon>Solaneae</taxon>
        <taxon>Solanum</taxon>
    </lineage>
</organism>
<reference evidence="3 4" key="1">
    <citation type="submission" date="2024-02" db="EMBL/GenBank/DDBJ databases">
        <title>de novo genome assembly of Solanum bulbocastanum strain 11H21.</title>
        <authorList>
            <person name="Hosaka A.J."/>
        </authorList>
    </citation>
    <scope>NUCLEOTIDE SEQUENCE [LARGE SCALE GENOMIC DNA]</scope>
    <source>
        <tissue evidence="3">Young leaves</tissue>
    </source>
</reference>
<dbReference type="SUPFAM" id="SSF57850">
    <property type="entry name" value="RING/U-box"/>
    <property type="match status" value="1"/>
</dbReference>
<evidence type="ECO:0000256" key="1">
    <source>
        <dbReference type="SAM" id="MobiDB-lite"/>
    </source>
</evidence>
<dbReference type="AlphaFoldDB" id="A0AAN8TVK0"/>
<dbReference type="Gene3D" id="3.30.40.10">
    <property type="entry name" value="Zinc/RING finger domain, C3HC4 (zinc finger)"/>
    <property type="match status" value="1"/>
</dbReference>
<gene>
    <name evidence="3" type="ORF">RDI58_009962</name>
</gene>
<dbReference type="PANTHER" id="PTHR33644:SF3">
    <property type="entry name" value="RING_U-BOX SUPERFAMILY PROTEIN"/>
    <property type="match status" value="1"/>
</dbReference>
<evidence type="ECO:0000259" key="2">
    <source>
        <dbReference type="Pfam" id="PF23112"/>
    </source>
</evidence>
<comment type="caution">
    <text evidence="3">The sequence shown here is derived from an EMBL/GenBank/DDBJ whole genome shotgun (WGS) entry which is preliminary data.</text>
</comment>
<feature type="compositionally biased region" description="Polar residues" evidence="1">
    <location>
        <begin position="30"/>
        <end position="49"/>
    </location>
</feature>
<dbReference type="Proteomes" id="UP001371456">
    <property type="component" value="Unassembled WGS sequence"/>
</dbReference>
<dbReference type="EMBL" id="JBANQN010000004">
    <property type="protein sequence ID" value="KAK6790881.1"/>
    <property type="molecule type" value="Genomic_DNA"/>
</dbReference>